<gene>
    <name evidence="1" type="ORF">glysoja_026022</name>
</gene>
<proteinExistence type="predicted"/>
<dbReference type="Proteomes" id="UP000053555">
    <property type="component" value="Unassembled WGS sequence"/>
</dbReference>
<dbReference type="AlphaFoldDB" id="A0A0B2QI30"/>
<reference evidence="1" key="1">
    <citation type="submission" date="2014-07" db="EMBL/GenBank/DDBJ databases">
        <title>Identification of a novel salt tolerance gene in wild soybean by whole-genome sequencing.</title>
        <authorList>
            <person name="Lam H.-M."/>
            <person name="Qi X."/>
            <person name="Li M.-W."/>
            <person name="Liu X."/>
            <person name="Xie M."/>
            <person name="Ni M."/>
            <person name="Xu X."/>
        </authorList>
    </citation>
    <scope>NUCLEOTIDE SEQUENCE [LARGE SCALE GENOMIC DNA]</scope>
    <source>
        <tissue evidence="1">Root</tissue>
    </source>
</reference>
<protein>
    <submittedName>
        <fullName evidence="1">Uncharacterized protein</fullName>
    </submittedName>
</protein>
<dbReference type="EMBL" id="KN659065">
    <property type="protein sequence ID" value="KHN19407.1"/>
    <property type="molecule type" value="Genomic_DNA"/>
</dbReference>
<name>A0A0B2QI30_GLYSO</name>
<accession>A0A0B2QI30</accession>
<organism evidence="1">
    <name type="scientific">Glycine soja</name>
    <name type="common">Wild soybean</name>
    <dbReference type="NCBI Taxonomy" id="3848"/>
    <lineage>
        <taxon>Eukaryota</taxon>
        <taxon>Viridiplantae</taxon>
        <taxon>Streptophyta</taxon>
        <taxon>Embryophyta</taxon>
        <taxon>Tracheophyta</taxon>
        <taxon>Spermatophyta</taxon>
        <taxon>Magnoliopsida</taxon>
        <taxon>eudicotyledons</taxon>
        <taxon>Gunneridae</taxon>
        <taxon>Pentapetalae</taxon>
        <taxon>rosids</taxon>
        <taxon>fabids</taxon>
        <taxon>Fabales</taxon>
        <taxon>Fabaceae</taxon>
        <taxon>Papilionoideae</taxon>
        <taxon>50 kb inversion clade</taxon>
        <taxon>NPAAA clade</taxon>
        <taxon>indigoferoid/millettioid clade</taxon>
        <taxon>Phaseoleae</taxon>
        <taxon>Glycine</taxon>
        <taxon>Glycine subgen. Soja</taxon>
    </lineage>
</organism>
<sequence>MGSIPFDQFVCFELSFITTMNSMHFGHHTDRLISSHISHRATPRESMPTPSSIMPPNPVVVSVTDDLPSLLDQLTKPPQF</sequence>
<evidence type="ECO:0000313" key="1">
    <source>
        <dbReference type="EMBL" id="KHN19407.1"/>
    </source>
</evidence>